<dbReference type="InterPro" id="IPR036337">
    <property type="entry name" value="Matrilin_CC_sf"/>
</dbReference>
<dbReference type="SUPFAM" id="SSF58002">
    <property type="entry name" value="Chicken cartilage matrix protein"/>
    <property type="match status" value="1"/>
</dbReference>
<dbReference type="SMART" id="SM00179">
    <property type="entry name" value="EGF_CA"/>
    <property type="match status" value="4"/>
</dbReference>
<dbReference type="PRINTS" id="PR00453">
    <property type="entry name" value="VWFADOMAIN"/>
</dbReference>
<sequence>MALHMSWEPFGAGPQYTTGREEWAWLSLVTTCQERLSETFPNRLSPTTGWDPAGRKVEFTEFSTEQCRHQLCPPGAYSLMAYAEIPISMSMEDFQYDSSSLFLMHGVCKSKPLDLVFIIDSSRSVRPLEFTKVKTFVSQIIDTLDIGAADTRVAVVNYASTVKIEFHLQTHSDKQSLKRAVARITPLSTGTMSGLAIQTAMDEAFTVEAGARGPTSNIPKVAIIVTDGRPQDQVNEVAARARASGIELYAVGVDRADMESLKMIASEPLDEHVFYVETYGVIEKLSSRFQETFCALDPCALGTHQCQHVCISDGEGRYHCECSQGYSLNADMKTCSAINKCALNTHGCEHICVNDRTGSYHCECYEGYTLNEDKKTCSAQDQCAFGTHGCQHICVNDRGGSHHCECYEGYTLNTDNKTCSVLSKCALGSHGCQHICVDDGAAAYHCECYAGYTLNEDRKTCSAIQEARRLISTEDACGCEATLAFQDKVNSYLQRLNAKLDDILGKLQENESGQIHH</sequence>
<evidence type="ECO:0000256" key="1">
    <source>
        <dbReference type="ARBA" id="ARBA00004613"/>
    </source>
</evidence>
<dbReference type="Pfam" id="PF14670">
    <property type="entry name" value="FXa_inhibition"/>
    <property type="match status" value="1"/>
</dbReference>
<gene>
    <name evidence="18" type="primary">MATN3</name>
</gene>
<dbReference type="GO" id="GO:0001501">
    <property type="term" value="P:skeletal system development"/>
    <property type="evidence" value="ECO:0007669"/>
    <property type="project" value="UniProtKB-ARBA"/>
</dbReference>
<dbReference type="KEGG" id="pcoo:112864075"/>
<keyword evidence="4 14" id="KW-0245">EGF-like domain</keyword>
<dbReference type="Pfam" id="PF12662">
    <property type="entry name" value="cEGF"/>
    <property type="match status" value="2"/>
</dbReference>
<evidence type="ECO:0000256" key="2">
    <source>
        <dbReference type="ARBA" id="ARBA00022481"/>
    </source>
</evidence>
<evidence type="ECO:0000256" key="10">
    <source>
        <dbReference type="ARBA" id="ARBA00023180"/>
    </source>
</evidence>
<proteinExistence type="predicted"/>
<evidence type="ECO:0000256" key="6">
    <source>
        <dbReference type="ARBA" id="ARBA00022729"/>
    </source>
</evidence>
<evidence type="ECO:0000256" key="3">
    <source>
        <dbReference type="ARBA" id="ARBA00022525"/>
    </source>
</evidence>
<evidence type="ECO:0000313" key="17">
    <source>
        <dbReference type="Proteomes" id="UP000515131"/>
    </source>
</evidence>
<dbReference type="GO" id="GO:0005509">
    <property type="term" value="F:calcium ion binding"/>
    <property type="evidence" value="ECO:0007669"/>
    <property type="project" value="InterPro"/>
</dbReference>
<dbReference type="InterPro" id="IPR026823">
    <property type="entry name" value="cEGF"/>
</dbReference>
<dbReference type="FunFam" id="3.40.50.410:FF:000018">
    <property type="entry name" value="Matrilin 1"/>
    <property type="match status" value="1"/>
</dbReference>
<dbReference type="PANTHER" id="PTHR24020:SF12">
    <property type="entry name" value="MATRILIN-3"/>
    <property type="match status" value="1"/>
</dbReference>
<evidence type="ECO:0000256" key="13">
    <source>
        <dbReference type="ARBA" id="ARBA00074606"/>
    </source>
</evidence>
<dbReference type="InterPro" id="IPR009030">
    <property type="entry name" value="Growth_fac_rcpt_cys_sf"/>
</dbReference>
<dbReference type="Proteomes" id="UP000515131">
    <property type="component" value="Unplaced"/>
</dbReference>
<dbReference type="Pfam" id="PF10393">
    <property type="entry name" value="Matrilin_ccoil"/>
    <property type="match status" value="1"/>
</dbReference>
<dbReference type="FunFam" id="1.20.5.30:FF:000004">
    <property type="entry name" value="Matrilin 3"/>
    <property type="match status" value="1"/>
</dbReference>
<dbReference type="PROSITE" id="PS01186">
    <property type="entry name" value="EGF_2"/>
    <property type="match status" value="4"/>
</dbReference>
<evidence type="ECO:0000256" key="14">
    <source>
        <dbReference type="PROSITE-ProRule" id="PRU00076"/>
    </source>
</evidence>
<keyword evidence="17" id="KW-1185">Reference proteome</keyword>
<keyword evidence="8" id="KW-0175">Coiled coil</keyword>
<feature type="domain" description="EGF-like" evidence="15">
    <location>
        <begin position="295"/>
        <end position="336"/>
    </location>
</feature>
<dbReference type="InterPro" id="IPR000742">
    <property type="entry name" value="EGF"/>
</dbReference>
<dbReference type="InterPro" id="IPR019466">
    <property type="entry name" value="Matrilin_CC_trimer"/>
</dbReference>
<evidence type="ECO:0000256" key="4">
    <source>
        <dbReference type="ARBA" id="ARBA00022536"/>
    </source>
</evidence>
<keyword evidence="9" id="KW-1015">Disulfide bond</keyword>
<keyword evidence="3" id="KW-0964">Secreted</keyword>
<comment type="subunit">
    <text evidence="12">Can form homooligomers (monomers, dimers, trimers and tetramers) and heterooligomers with matrilin-1. Interacts with COMP. Component of a complex containing at least CRELD2, MANF, MATN3 and PDIA4.</text>
</comment>
<reference evidence="18" key="1">
    <citation type="submission" date="2025-08" db="UniProtKB">
        <authorList>
            <consortium name="RefSeq"/>
        </authorList>
    </citation>
    <scope>IDENTIFICATION</scope>
    <source>
        <tissue evidence="18">Blood</tissue>
    </source>
</reference>
<evidence type="ECO:0000256" key="5">
    <source>
        <dbReference type="ARBA" id="ARBA00022553"/>
    </source>
</evidence>
<evidence type="ECO:0000256" key="11">
    <source>
        <dbReference type="ARBA" id="ARBA00056017"/>
    </source>
</evidence>
<dbReference type="InterPro" id="IPR002035">
    <property type="entry name" value="VWF_A"/>
</dbReference>
<dbReference type="RefSeq" id="XP_025782934.1">
    <property type="nucleotide sequence ID" value="XM_025927149.1"/>
</dbReference>
<dbReference type="AlphaFoldDB" id="A0A6P6I588"/>
<evidence type="ECO:0000259" key="15">
    <source>
        <dbReference type="PROSITE" id="PS50026"/>
    </source>
</evidence>
<dbReference type="SUPFAM" id="SSF57196">
    <property type="entry name" value="EGF/Laminin"/>
    <property type="match status" value="1"/>
</dbReference>
<dbReference type="Gene3D" id="1.20.5.30">
    <property type="match status" value="1"/>
</dbReference>
<evidence type="ECO:0000313" key="18">
    <source>
        <dbReference type="RefSeq" id="XP_025782934.1"/>
    </source>
</evidence>
<evidence type="ECO:0000256" key="8">
    <source>
        <dbReference type="ARBA" id="ARBA00023054"/>
    </source>
</evidence>
<protein>
    <recommendedName>
        <fullName evidence="13">Matrilin-3</fullName>
    </recommendedName>
</protein>
<evidence type="ECO:0000259" key="16">
    <source>
        <dbReference type="PROSITE" id="PS50234"/>
    </source>
</evidence>
<organism evidence="17 18">
    <name type="scientific">Puma concolor</name>
    <name type="common">Mountain lion</name>
    <name type="synonym">Felis concolor</name>
    <dbReference type="NCBI Taxonomy" id="9696"/>
    <lineage>
        <taxon>Eukaryota</taxon>
        <taxon>Metazoa</taxon>
        <taxon>Chordata</taxon>
        <taxon>Craniata</taxon>
        <taxon>Vertebrata</taxon>
        <taxon>Euteleostomi</taxon>
        <taxon>Mammalia</taxon>
        <taxon>Eutheria</taxon>
        <taxon>Laurasiatheria</taxon>
        <taxon>Carnivora</taxon>
        <taxon>Feliformia</taxon>
        <taxon>Felidae</taxon>
        <taxon>Felinae</taxon>
        <taxon>Puma</taxon>
    </lineage>
</organism>
<dbReference type="FunFam" id="2.10.25.10:FF:000126">
    <property type="entry name" value="Matrilin 3"/>
    <property type="match status" value="4"/>
</dbReference>
<dbReference type="SMART" id="SM00181">
    <property type="entry name" value="EGF"/>
    <property type="match status" value="4"/>
</dbReference>
<comment type="subcellular location">
    <subcellularLocation>
        <location evidence="1">Secreted</location>
    </subcellularLocation>
</comment>
<keyword evidence="7" id="KW-0677">Repeat</keyword>
<dbReference type="PROSITE" id="PS50026">
    <property type="entry name" value="EGF_3"/>
    <property type="match status" value="1"/>
</dbReference>
<accession>A0A6P6I588</accession>
<evidence type="ECO:0000256" key="12">
    <source>
        <dbReference type="ARBA" id="ARBA00063495"/>
    </source>
</evidence>
<name>A0A6P6I588_PUMCO</name>
<dbReference type="Pfam" id="PF07645">
    <property type="entry name" value="EGF_CA"/>
    <property type="match status" value="1"/>
</dbReference>
<keyword evidence="6" id="KW-0732">Signal</keyword>
<dbReference type="PANTHER" id="PTHR24020">
    <property type="entry name" value="COLLAGEN ALPHA"/>
    <property type="match status" value="1"/>
</dbReference>
<dbReference type="Gene3D" id="2.10.25.10">
    <property type="entry name" value="Laminin"/>
    <property type="match status" value="4"/>
</dbReference>
<keyword evidence="2" id="KW-0488">Methylation</keyword>
<dbReference type="CTD" id="4148"/>
<dbReference type="Gene3D" id="3.40.50.410">
    <property type="entry name" value="von Willebrand factor, type A domain"/>
    <property type="match status" value="1"/>
</dbReference>
<comment type="function">
    <text evidence="11">Major component of the extracellular matrix of cartilage and may play a role in the formation of extracellular filamentous networks.</text>
</comment>
<evidence type="ECO:0000256" key="9">
    <source>
        <dbReference type="ARBA" id="ARBA00023157"/>
    </source>
</evidence>
<dbReference type="GO" id="GO:0005576">
    <property type="term" value="C:extracellular region"/>
    <property type="evidence" value="ECO:0007669"/>
    <property type="project" value="UniProtKB-SubCell"/>
</dbReference>
<keyword evidence="10" id="KW-0325">Glycoprotein</keyword>
<dbReference type="SUPFAM" id="SSF53300">
    <property type="entry name" value="vWA-like"/>
    <property type="match status" value="1"/>
</dbReference>
<dbReference type="Pfam" id="PF00092">
    <property type="entry name" value="VWA"/>
    <property type="match status" value="1"/>
</dbReference>
<dbReference type="GO" id="GO:0031012">
    <property type="term" value="C:extracellular matrix"/>
    <property type="evidence" value="ECO:0007669"/>
    <property type="project" value="UniProtKB-ARBA"/>
</dbReference>
<comment type="caution">
    <text evidence="14">Lacks conserved residue(s) required for the propagation of feature annotation.</text>
</comment>
<dbReference type="InterPro" id="IPR050525">
    <property type="entry name" value="ECM_Assembly_Org"/>
</dbReference>
<feature type="domain" description="VWFA" evidence="16">
    <location>
        <begin position="114"/>
        <end position="289"/>
    </location>
</feature>
<dbReference type="InterPro" id="IPR036465">
    <property type="entry name" value="vWFA_dom_sf"/>
</dbReference>
<dbReference type="SMART" id="SM00327">
    <property type="entry name" value="VWA"/>
    <property type="match status" value="1"/>
</dbReference>
<dbReference type="PROSITE" id="PS50234">
    <property type="entry name" value="VWFA"/>
    <property type="match status" value="1"/>
</dbReference>
<evidence type="ECO:0000256" key="7">
    <source>
        <dbReference type="ARBA" id="ARBA00022737"/>
    </source>
</evidence>
<dbReference type="InterPro" id="IPR049883">
    <property type="entry name" value="NOTCH1_EGF-like"/>
</dbReference>
<dbReference type="SUPFAM" id="SSF57184">
    <property type="entry name" value="Growth factor receptor domain"/>
    <property type="match status" value="1"/>
</dbReference>
<dbReference type="GeneID" id="112864075"/>
<dbReference type="SMART" id="SM01279">
    <property type="entry name" value="Matrilin_ccoil"/>
    <property type="match status" value="1"/>
</dbReference>
<keyword evidence="5" id="KW-0597">Phosphoprotein</keyword>
<dbReference type="InterPro" id="IPR001881">
    <property type="entry name" value="EGF-like_Ca-bd_dom"/>
</dbReference>